<dbReference type="GO" id="GO:0047693">
    <property type="term" value="F:ATP diphosphatase activity"/>
    <property type="evidence" value="ECO:0007669"/>
    <property type="project" value="UniProtKB-EC"/>
</dbReference>
<dbReference type="NCBIfam" id="TIGR00444">
    <property type="entry name" value="mazG"/>
    <property type="match status" value="1"/>
</dbReference>
<dbReference type="PANTHER" id="PTHR30522">
    <property type="entry name" value="NUCLEOSIDE TRIPHOSPHATE PYROPHOSPHOHYDROLASE"/>
    <property type="match status" value="1"/>
</dbReference>
<dbReference type="FunFam" id="1.10.287.1080:FF:000003">
    <property type="entry name" value="Nucleoside triphosphate pyrophosphohydrolase"/>
    <property type="match status" value="1"/>
</dbReference>
<dbReference type="GO" id="GO:0046061">
    <property type="term" value="P:dATP catabolic process"/>
    <property type="evidence" value="ECO:0007669"/>
    <property type="project" value="TreeGrafter"/>
</dbReference>
<evidence type="ECO:0000256" key="3">
    <source>
        <dbReference type="ARBA" id="ARBA00066372"/>
    </source>
</evidence>
<comment type="catalytic activity">
    <reaction evidence="1">
        <text>ATP + H2O = AMP + diphosphate + H(+)</text>
        <dbReference type="Rhea" id="RHEA:14245"/>
        <dbReference type="ChEBI" id="CHEBI:15377"/>
        <dbReference type="ChEBI" id="CHEBI:15378"/>
        <dbReference type="ChEBI" id="CHEBI:30616"/>
        <dbReference type="ChEBI" id="CHEBI:33019"/>
        <dbReference type="ChEBI" id="CHEBI:456215"/>
        <dbReference type="EC" id="3.6.1.8"/>
    </reaction>
</comment>
<dbReference type="NCBIfam" id="NF007113">
    <property type="entry name" value="PRK09562.1"/>
    <property type="match status" value="1"/>
</dbReference>
<dbReference type="InterPro" id="IPR048015">
    <property type="entry name" value="NTP-PPase_MazG-like_N"/>
</dbReference>
<dbReference type="GO" id="GO:0006950">
    <property type="term" value="P:response to stress"/>
    <property type="evidence" value="ECO:0007669"/>
    <property type="project" value="UniProtKB-ARBA"/>
</dbReference>
<dbReference type="CDD" id="cd11529">
    <property type="entry name" value="NTP-PPase_MazG_Cterm"/>
    <property type="match status" value="1"/>
</dbReference>
<dbReference type="PATRIC" id="fig|658445.3.peg.2732"/>
<dbReference type="OrthoDB" id="9808939at2"/>
<feature type="domain" description="NTP pyrophosphohydrolase MazG-like" evidence="5">
    <location>
        <begin position="173"/>
        <end position="233"/>
    </location>
</feature>
<dbReference type="STRING" id="658445.H744_2c0824"/>
<evidence type="ECO:0000256" key="2">
    <source>
        <dbReference type="ARBA" id="ARBA00061115"/>
    </source>
</evidence>
<evidence type="ECO:0000256" key="1">
    <source>
        <dbReference type="ARBA" id="ARBA00052141"/>
    </source>
</evidence>
<evidence type="ECO:0000259" key="5">
    <source>
        <dbReference type="Pfam" id="PF03819"/>
    </source>
</evidence>
<gene>
    <name evidence="6" type="ORF">H744_2c0824</name>
</gene>
<evidence type="ECO:0000313" key="6">
    <source>
        <dbReference type="EMBL" id="AJR07546.1"/>
    </source>
</evidence>
<dbReference type="Proteomes" id="UP000032303">
    <property type="component" value="Chromosome 2"/>
</dbReference>
<organism evidence="6 7">
    <name type="scientific">Photobacterium gaetbulicola Gung47</name>
    <dbReference type="NCBI Taxonomy" id="658445"/>
    <lineage>
        <taxon>Bacteria</taxon>
        <taxon>Pseudomonadati</taxon>
        <taxon>Pseudomonadota</taxon>
        <taxon>Gammaproteobacteria</taxon>
        <taxon>Vibrionales</taxon>
        <taxon>Vibrionaceae</taxon>
        <taxon>Photobacterium</taxon>
    </lineage>
</organism>
<dbReference type="InterPro" id="IPR011551">
    <property type="entry name" value="NTP_PyrPHydrolase_MazG"/>
</dbReference>
<dbReference type="Pfam" id="PF03819">
    <property type="entry name" value="MazG"/>
    <property type="match status" value="2"/>
</dbReference>
<dbReference type="KEGG" id="pgb:H744_2c0824"/>
<dbReference type="SUPFAM" id="SSF101386">
    <property type="entry name" value="all-alpha NTP pyrophosphatases"/>
    <property type="match status" value="2"/>
</dbReference>
<feature type="domain" description="NTP pyrophosphohydrolase MazG-like" evidence="5">
    <location>
        <begin position="31"/>
        <end position="104"/>
    </location>
</feature>
<keyword evidence="7" id="KW-1185">Reference proteome</keyword>
<protein>
    <recommendedName>
        <fullName evidence="4">Nucleoside triphosphate pyrophosphohydrolase</fullName>
        <ecNumber evidence="3">3.6.1.8</ecNumber>
    </recommendedName>
</protein>
<proteinExistence type="inferred from homology"/>
<dbReference type="Gene3D" id="1.10.287.1080">
    <property type="entry name" value="MazG-like"/>
    <property type="match status" value="2"/>
</dbReference>
<dbReference type="GO" id="GO:0046047">
    <property type="term" value="P:TTP catabolic process"/>
    <property type="evidence" value="ECO:0007669"/>
    <property type="project" value="TreeGrafter"/>
</dbReference>
<dbReference type="GO" id="GO:0046052">
    <property type="term" value="P:UTP catabolic process"/>
    <property type="evidence" value="ECO:0007669"/>
    <property type="project" value="TreeGrafter"/>
</dbReference>
<evidence type="ECO:0000313" key="7">
    <source>
        <dbReference type="Proteomes" id="UP000032303"/>
    </source>
</evidence>
<dbReference type="EMBL" id="CP005974">
    <property type="protein sequence ID" value="AJR07546.1"/>
    <property type="molecule type" value="Genomic_DNA"/>
</dbReference>
<sequence>MSKSQRPIEQLVEIMAKLRDPDNGCPWDLKQTFATIVPHTLEEAYEVADAIEQQNWDDVREELGDLLFQVIFYSQLGKEQGLFDFDDVVQGINEKLTRRHPHVFSDTEFASEADINANWEAEKAKERSAKGEDSSVLANIPRALPALTRADKIQKRCAKHGFDWDTLGPVLDKVQEEIDEVLEEVIQVSPDQDRIEEEMGDLLFAVANFSRHVQVKPEVALQRANQKFERRFREVEKTVLERGKRLDDCSLEYLDAIWDEVKRNELKTK</sequence>
<dbReference type="HOGENOM" id="CLU_038356_0_1_6"/>
<evidence type="ECO:0000256" key="4">
    <source>
        <dbReference type="ARBA" id="ARBA00074799"/>
    </source>
</evidence>
<dbReference type="InterPro" id="IPR004518">
    <property type="entry name" value="MazG-like_dom"/>
</dbReference>
<dbReference type="InterPro" id="IPR048011">
    <property type="entry name" value="NTP-PPase_MazG-like_C"/>
</dbReference>
<dbReference type="CDD" id="cd11528">
    <property type="entry name" value="NTP-PPase_MazG_Nterm"/>
    <property type="match status" value="1"/>
</dbReference>
<reference evidence="6 7" key="1">
    <citation type="submission" date="2013-05" db="EMBL/GenBank/DDBJ databases">
        <title>Complete genome sequence of the lipase-producing bacterium Photobacterium gaetbulicola Gung47.</title>
        <authorList>
            <person name="Kim Y.-O."/>
        </authorList>
    </citation>
    <scope>NUCLEOTIDE SEQUENCE [LARGE SCALE GENOMIC DNA]</scope>
    <source>
        <strain evidence="6 7">Gung47</strain>
    </source>
</reference>
<dbReference type="GO" id="GO:0046076">
    <property type="term" value="P:dTTP catabolic process"/>
    <property type="evidence" value="ECO:0007669"/>
    <property type="project" value="TreeGrafter"/>
</dbReference>
<dbReference type="FunFam" id="1.10.287.1080:FF:000001">
    <property type="entry name" value="Nucleoside triphosphate pyrophosphohydrolase"/>
    <property type="match status" value="1"/>
</dbReference>
<comment type="similarity">
    <text evidence="2">Belongs to the nucleoside triphosphate pyrophosphohydrolase family.</text>
</comment>
<dbReference type="EC" id="3.6.1.8" evidence="3"/>
<accession>A0A0C5W7N0</accession>
<dbReference type="GO" id="GO:0046081">
    <property type="term" value="P:dUTP catabolic process"/>
    <property type="evidence" value="ECO:0007669"/>
    <property type="project" value="TreeGrafter"/>
</dbReference>
<keyword evidence="6" id="KW-0378">Hydrolase</keyword>
<dbReference type="AlphaFoldDB" id="A0A0C5W7N0"/>
<dbReference type="GO" id="GO:0006203">
    <property type="term" value="P:dGTP catabolic process"/>
    <property type="evidence" value="ECO:0007669"/>
    <property type="project" value="TreeGrafter"/>
</dbReference>
<name>A0A0C5W7N0_9GAMM</name>
<dbReference type="PANTHER" id="PTHR30522:SF0">
    <property type="entry name" value="NUCLEOSIDE TRIPHOSPHATE PYROPHOSPHOHYDROLASE"/>
    <property type="match status" value="1"/>
</dbReference>